<dbReference type="Pfam" id="PF01242">
    <property type="entry name" value="PTPS"/>
    <property type="match status" value="1"/>
</dbReference>
<dbReference type="InterPro" id="IPR038418">
    <property type="entry name" value="6-PTP_synth/QueD_sf"/>
</dbReference>
<dbReference type="Proteomes" id="UP001524570">
    <property type="component" value="Unassembled WGS sequence"/>
</dbReference>
<dbReference type="EMBL" id="JANIBL010000022">
    <property type="protein sequence ID" value="MCQ8117573.1"/>
    <property type="molecule type" value="Genomic_DNA"/>
</dbReference>
<keyword evidence="5" id="KW-0862">Zinc</keyword>
<dbReference type="SUPFAM" id="SSF55620">
    <property type="entry name" value="Tetrahydrobiopterin biosynthesis enzymes-like"/>
    <property type="match status" value="1"/>
</dbReference>
<comment type="similarity">
    <text evidence="2 5">Belongs to the PTPS family. QueD subfamily.</text>
</comment>
<dbReference type="RefSeq" id="WP_256606695.1">
    <property type="nucleotide sequence ID" value="NZ_JANIBL010000022.1"/>
</dbReference>
<comment type="pathway">
    <text evidence="1 5">Purine metabolism; 7-cyano-7-deazaguanine biosynthesis.</text>
</comment>
<reference evidence="6 7" key="1">
    <citation type="submission" date="2022-07" db="EMBL/GenBank/DDBJ databases">
        <title>Methylomonas rivi sp. nov., Methylomonas rosea sp. nov., Methylomonas aureus sp. nov. and Methylomonas subterranea sp. nov., four novel methanotrophs isolated from a freshwater creek and the deep terrestrial subsurface.</title>
        <authorList>
            <person name="Abin C."/>
            <person name="Sankaranarayanan K."/>
            <person name="Garner C."/>
            <person name="Sindelar R."/>
            <person name="Kotary K."/>
            <person name="Garner R."/>
            <person name="Barclay S."/>
            <person name="Lawson P."/>
            <person name="Krumholz L."/>
        </authorList>
    </citation>
    <scope>NUCLEOTIDE SEQUENCE [LARGE SCALE GENOMIC DNA]</scope>
    <source>
        <strain evidence="6 7">WSC-7</strain>
    </source>
</reference>
<evidence type="ECO:0000256" key="3">
    <source>
        <dbReference type="ARBA" id="ARBA00018141"/>
    </source>
</evidence>
<comment type="caution">
    <text evidence="6">The sequence shown here is derived from an EMBL/GenBank/DDBJ whole genome shotgun (WGS) entry which is preliminary data.</text>
</comment>
<accession>A0ABT1TU30</accession>
<dbReference type="NCBIfam" id="TIGR03367">
    <property type="entry name" value="queuosine_QueD"/>
    <property type="match status" value="1"/>
</dbReference>
<protein>
    <recommendedName>
        <fullName evidence="3 5">6-carboxy-5,6,7,8-tetrahydropterin synthase</fullName>
        <ecNumber evidence="5">4.-.-.-</ecNumber>
    </recommendedName>
</protein>
<evidence type="ECO:0000256" key="1">
    <source>
        <dbReference type="ARBA" id="ARBA00005061"/>
    </source>
</evidence>
<evidence type="ECO:0000256" key="2">
    <source>
        <dbReference type="ARBA" id="ARBA00008900"/>
    </source>
</evidence>
<keyword evidence="5 6" id="KW-0456">Lyase</keyword>
<comment type="catalytic activity">
    <reaction evidence="4 5">
        <text>7,8-dihydroneopterin 3'-triphosphate + H2O = 6-carboxy-5,6,7,8-tetrahydropterin + triphosphate + acetaldehyde + 2 H(+)</text>
        <dbReference type="Rhea" id="RHEA:27966"/>
        <dbReference type="ChEBI" id="CHEBI:15343"/>
        <dbReference type="ChEBI" id="CHEBI:15377"/>
        <dbReference type="ChEBI" id="CHEBI:15378"/>
        <dbReference type="ChEBI" id="CHEBI:18036"/>
        <dbReference type="ChEBI" id="CHEBI:58462"/>
        <dbReference type="ChEBI" id="CHEBI:61032"/>
        <dbReference type="EC" id="4.1.2.50"/>
    </reaction>
</comment>
<evidence type="ECO:0000256" key="4">
    <source>
        <dbReference type="ARBA" id="ARBA00048807"/>
    </source>
</evidence>
<keyword evidence="7" id="KW-1185">Reference proteome</keyword>
<keyword evidence="5" id="KW-0671">Queuosine biosynthesis</keyword>
<keyword evidence="5" id="KW-0479">Metal-binding</keyword>
<evidence type="ECO:0000256" key="5">
    <source>
        <dbReference type="PIRNR" id="PIRNR006113"/>
    </source>
</evidence>
<evidence type="ECO:0000313" key="7">
    <source>
        <dbReference type="Proteomes" id="UP001524570"/>
    </source>
</evidence>
<dbReference type="Gene3D" id="3.30.479.10">
    <property type="entry name" value="6-pyruvoyl tetrahydropterin synthase/QueD"/>
    <property type="match status" value="1"/>
</dbReference>
<sequence>MTATAELVPNPSPTRLYTLKVHAQFCSAHALRDYPGDCRRLHGHNWKVETEVEASVLNDIGIAIDFKTVKAATRQLADSLDHRFLNDIEPFDQINPTAENLAGWFYRQLGIALNRDHVKVSAVTLWETDSACVRYTEVTA</sequence>
<name>A0ABT1TU30_9GAMM</name>
<dbReference type="PIRSF" id="PIRSF006113">
    <property type="entry name" value="PTP_synth"/>
    <property type="match status" value="1"/>
</dbReference>
<organism evidence="6 7">
    <name type="scientific">Methylomonas rosea</name>
    <dbReference type="NCBI Taxonomy" id="2952227"/>
    <lineage>
        <taxon>Bacteria</taxon>
        <taxon>Pseudomonadati</taxon>
        <taxon>Pseudomonadota</taxon>
        <taxon>Gammaproteobacteria</taxon>
        <taxon>Methylococcales</taxon>
        <taxon>Methylococcaceae</taxon>
        <taxon>Methylomonas</taxon>
    </lineage>
</organism>
<dbReference type="GO" id="GO:0070497">
    <property type="term" value="F:6-carboxytetrahydropterin synthase activity"/>
    <property type="evidence" value="ECO:0007669"/>
    <property type="project" value="UniProtKB-EC"/>
</dbReference>
<dbReference type="PANTHER" id="PTHR12589:SF8">
    <property type="entry name" value="6-CARBOXY-5,6,7,8-TETRAHYDROPTERIN SYNTHASE"/>
    <property type="match status" value="1"/>
</dbReference>
<gene>
    <name evidence="6" type="primary">queD</name>
    <name evidence="6" type="ORF">NP589_09050</name>
</gene>
<dbReference type="PANTHER" id="PTHR12589">
    <property type="entry name" value="PYRUVOYL TETRAHYDROBIOPTERIN SYNTHASE"/>
    <property type="match status" value="1"/>
</dbReference>
<evidence type="ECO:0000313" key="6">
    <source>
        <dbReference type="EMBL" id="MCQ8117573.1"/>
    </source>
</evidence>
<comment type="cofactor">
    <cofactor evidence="5">
        <name>Zn(2+)</name>
        <dbReference type="ChEBI" id="CHEBI:29105"/>
    </cofactor>
    <text evidence="5">Binds 1 zinc ion per subunit.</text>
</comment>
<dbReference type="EC" id="4.-.-.-" evidence="5"/>
<proteinExistence type="inferred from homology"/>
<dbReference type="InterPro" id="IPR007115">
    <property type="entry name" value="6-PTP_synth/QueD"/>
</dbReference>